<feature type="domain" description="TonB-dependent receptor plug" evidence="2">
    <location>
        <begin position="2"/>
        <end position="100"/>
    </location>
</feature>
<reference evidence="3 4" key="1">
    <citation type="submission" date="2019-08" db="EMBL/GenBank/DDBJ databases">
        <title>Pedobacter sp. nov., isolated from Han river, South Korea.</title>
        <authorList>
            <person name="Lee D.-H."/>
            <person name="Kim Y.-S."/>
            <person name="Hwang E.-M."/>
            <person name="Le Tran T.C."/>
            <person name="Cha C.-J."/>
        </authorList>
    </citation>
    <scope>NUCLEOTIDE SEQUENCE [LARGE SCALE GENOMIC DNA]</scope>
    <source>
        <strain evidence="3 4">CJ43</strain>
    </source>
</reference>
<dbReference type="AlphaFoldDB" id="A0A5C0VJ48"/>
<dbReference type="Gene3D" id="2.170.130.10">
    <property type="entry name" value="TonB-dependent receptor, plug domain"/>
    <property type="match status" value="1"/>
</dbReference>
<keyword evidence="4" id="KW-1185">Reference proteome</keyword>
<proteinExistence type="inferred from homology"/>
<dbReference type="InterPro" id="IPR012910">
    <property type="entry name" value="Plug_dom"/>
</dbReference>
<dbReference type="InterPro" id="IPR037066">
    <property type="entry name" value="Plug_dom_sf"/>
</dbReference>
<keyword evidence="1" id="KW-0813">Transport</keyword>
<dbReference type="InterPro" id="IPR023997">
    <property type="entry name" value="TonB-dep_OMP_SusC/RagA_CS"/>
</dbReference>
<evidence type="ECO:0000313" key="3">
    <source>
        <dbReference type="EMBL" id="QEK51721.1"/>
    </source>
</evidence>
<evidence type="ECO:0000313" key="4">
    <source>
        <dbReference type="Proteomes" id="UP000323653"/>
    </source>
</evidence>
<dbReference type="KEGG" id="pej:FYC62_08645"/>
<dbReference type="PROSITE" id="PS52016">
    <property type="entry name" value="TONB_DEPENDENT_REC_3"/>
    <property type="match status" value="1"/>
</dbReference>
<dbReference type="NCBIfam" id="TIGR04057">
    <property type="entry name" value="SusC_RagA_signa"/>
    <property type="match status" value="1"/>
</dbReference>
<dbReference type="SUPFAM" id="SSF56935">
    <property type="entry name" value="Porins"/>
    <property type="match status" value="1"/>
</dbReference>
<dbReference type="InterPro" id="IPR023996">
    <property type="entry name" value="TonB-dep_OMP_SusC/RagA"/>
</dbReference>
<dbReference type="EMBL" id="CP043329">
    <property type="protein sequence ID" value="QEK51721.1"/>
    <property type="molecule type" value="Genomic_DNA"/>
</dbReference>
<keyword evidence="1" id="KW-1134">Transmembrane beta strand</keyword>
<comment type="similarity">
    <text evidence="1">Belongs to the TonB-dependent receptor family.</text>
</comment>
<dbReference type="Proteomes" id="UP000323653">
    <property type="component" value="Chromosome"/>
</dbReference>
<accession>A0A5C0VJ48</accession>
<protein>
    <submittedName>
        <fullName evidence="3">SusC/RagA family TonB-linked outer membrane protein</fullName>
    </submittedName>
</protein>
<comment type="subcellular location">
    <subcellularLocation>
        <location evidence="1">Cell outer membrane</location>
        <topology evidence="1">Multi-pass membrane protein</topology>
    </subcellularLocation>
</comment>
<sequence length="883" mass="97915">MNTIKGDALPQLPSSTLNNVLAGRLSGLHIQQTGTRPGTDDATFLIRGRSSFNSSQAPLVLVDGVARDFVDMDLNEIEGISVLKDAASLAWYGMNAANGVIYVTTKRGSASKTKVTFDVQGGLQTPVNLISPLNSFNYATLFNEAQVNDGNTPQYNQTVLDAYRDGTDPFKYPNVNFPNLFIKKSAPVQRYVATVSGGNSFAKYFTHVSFFNQDGLYGGGENISYNANTNFKRYNFRTNLDIRVNKSLDVALDVGGRVNDLRYPRDGNGGFLSAVFGTPSNAFPIYNADGTYGGSALFRNNPLGMIQARGNRTDLYRTLLATLNVKQKLNFITEGLSANVFYTYDVTGLYQSGFDESYEVYQLENDGSYTRFGNQSPIAYSNSVFNSNIRANEFWGGFDYIRGFGKHNVNFSTRFQRAVSAAPGRLDNKTEQLANRLSYNYKQKYFADFIATYGSSENFLPGNRAGWFPAISAGWIVTEENFLKTFKALDYFKLRGSYGIVGNDALSTSRKFAYRNYFSRGGTQTFFGTGYSNVPSTYEQELGNPLLTWERAKKASLGFDAYMFKQVVSISADYFQENREKLLTTDLLPRIIGQNLVAVNEGEASFKGVEGTINIRKTFNKVTVGLFGNYTYVKSQADALNEPANIPSYQRNIGKPIGGVDVGGSVTKSFLIAEGLFQSQAEIDAAPVQRFSALVKPGDIRYRDMNNDKVIDNLDFVTTDYTNIPTSYFGFGTSINYKNFDFSALFQGVGGRTIQINDLVNAGSNNTGYINQFSVDRWTPETSATAAYPRLTLANRGNNVQNSTFWLRSGDFIKLKHAEIGYTISPQVLKKLKLSSMRVYVSGFNLLTFDDLDLPIDAEIPEAGYNSSYPYLRTYSLGLNLKF</sequence>
<keyword evidence="1" id="KW-0472">Membrane</keyword>
<gene>
    <name evidence="3" type="ORF">FYC62_08645</name>
</gene>
<dbReference type="InterPro" id="IPR039426">
    <property type="entry name" value="TonB-dep_rcpt-like"/>
</dbReference>
<evidence type="ECO:0000256" key="1">
    <source>
        <dbReference type="PROSITE-ProRule" id="PRU01360"/>
    </source>
</evidence>
<organism evidence="3 4">
    <name type="scientific">Pedobacter aquae</name>
    <dbReference type="NCBI Taxonomy" id="2605747"/>
    <lineage>
        <taxon>Bacteria</taxon>
        <taxon>Pseudomonadati</taxon>
        <taxon>Bacteroidota</taxon>
        <taxon>Sphingobacteriia</taxon>
        <taxon>Sphingobacteriales</taxon>
        <taxon>Sphingobacteriaceae</taxon>
        <taxon>Pedobacter</taxon>
    </lineage>
</organism>
<evidence type="ECO:0000259" key="2">
    <source>
        <dbReference type="Pfam" id="PF07715"/>
    </source>
</evidence>
<dbReference type="NCBIfam" id="TIGR04056">
    <property type="entry name" value="OMP_RagA_SusC"/>
    <property type="match status" value="1"/>
</dbReference>
<name>A0A5C0VJ48_9SPHI</name>
<dbReference type="Pfam" id="PF07715">
    <property type="entry name" value="Plug"/>
    <property type="match status" value="1"/>
</dbReference>
<dbReference type="GO" id="GO:0009279">
    <property type="term" value="C:cell outer membrane"/>
    <property type="evidence" value="ECO:0007669"/>
    <property type="project" value="UniProtKB-SubCell"/>
</dbReference>
<keyword evidence="1" id="KW-0998">Cell outer membrane</keyword>
<dbReference type="RefSeq" id="WP_149074668.1">
    <property type="nucleotide sequence ID" value="NZ_CP043329.1"/>
</dbReference>
<keyword evidence="1" id="KW-0812">Transmembrane</keyword>